<organism evidence="8 9">
    <name type="scientific">Flavihumibacter petaseus NBRC 106054</name>
    <dbReference type="NCBI Taxonomy" id="1220578"/>
    <lineage>
        <taxon>Bacteria</taxon>
        <taxon>Pseudomonadati</taxon>
        <taxon>Bacteroidota</taxon>
        <taxon>Chitinophagia</taxon>
        <taxon>Chitinophagales</taxon>
        <taxon>Chitinophagaceae</taxon>
        <taxon>Flavihumibacter</taxon>
    </lineage>
</organism>
<dbReference type="InterPro" id="IPR013325">
    <property type="entry name" value="RNA_pol_sigma_r2"/>
</dbReference>
<name>A0A0E9MTP3_9BACT</name>
<keyword evidence="5" id="KW-0472">Membrane</keyword>
<dbReference type="InterPro" id="IPR007627">
    <property type="entry name" value="RNA_pol_sigma70_r2"/>
</dbReference>
<dbReference type="Pfam" id="PF08281">
    <property type="entry name" value="Sigma70_r4_2"/>
    <property type="match status" value="1"/>
</dbReference>
<dbReference type="InterPro" id="IPR014284">
    <property type="entry name" value="RNA_pol_sigma-70_dom"/>
</dbReference>
<dbReference type="InterPro" id="IPR013324">
    <property type="entry name" value="RNA_pol_sigma_r3/r4-like"/>
</dbReference>
<keyword evidence="9" id="KW-1185">Reference proteome</keyword>
<evidence type="ECO:0000256" key="2">
    <source>
        <dbReference type="ARBA" id="ARBA00023015"/>
    </source>
</evidence>
<dbReference type="PANTHER" id="PTHR43133">
    <property type="entry name" value="RNA POLYMERASE ECF-TYPE SIGMA FACTO"/>
    <property type="match status" value="1"/>
</dbReference>
<keyword evidence="4" id="KW-0804">Transcription</keyword>
<evidence type="ECO:0000313" key="9">
    <source>
        <dbReference type="Proteomes" id="UP000033121"/>
    </source>
</evidence>
<dbReference type="GO" id="GO:0006352">
    <property type="term" value="P:DNA-templated transcription initiation"/>
    <property type="evidence" value="ECO:0007669"/>
    <property type="project" value="InterPro"/>
</dbReference>
<dbReference type="GO" id="GO:0016987">
    <property type="term" value="F:sigma factor activity"/>
    <property type="evidence" value="ECO:0007669"/>
    <property type="project" value="UniProtKB-KW"/>
</dbReference>
<dbReference type="AlphaFoldDB" id="A0A0E9MTP3"/>
<dbReference type="CDD" id="cd06171">
    <property type="entry name" value="Sigma70_r4"/>
    <property type="match status" value="1"/>
</dbReference>
<dbReference type="InterPro" id="IPR039425">
    <property type="entry name" value="RNA_pol_sigma-70-like"/>
</dbReference>
<evidence type="ECO:0000313" key="8">
    <source>
        <dbReference type="EMBL" id="GAO41137.1"/>
    </source>
</evidence>
<protein>
    <submittedName>
        <fullName evidence="8">Putative RNA polymerase ECF-type sigma factor</fullName>
    </submittedName>
</protein>
<keyword evidence="2" id="KW-0805">Transcription regulation</keyword>
<proteinExistence type="inferred from homology"/>
<dbReference type="Gene3D" id="1.10.1740.10">
    <property type="match status" value="1"/>
</dbReference>
<keyword evidence="5" id="KW-1133">Transmembrane helix</keyword>
<dbReference type="Proteomes" id="UP000033121">
    <property type="component" value="Unassembled WGS sequence"/>
</dbReference>
<gene>
    <name evidence="8" type="ORF">FPE01S_01_01490</name>
</gene>
<dbReference type="InterPro" id="IPR013249">
    <property type="entry name" value="RNA_pol_sigma70_r4_t2"/>
</dbReference>
<comment type="similarity">
    <text evidence="1">Belongs to the sigma-70 factor family. ECF subfamily.</text>
</comment>
<feature type="transmembrane region" description="Helical" evidence="5">
    <location>
        <begin position="179"/>
        <end position="196"/>
    </location>
</feature>
<reference evidence="8 9" key="1">
    <citation type="submission" date="2015-04" db="EMBL/GenBank/DDBJ databases">
        <title>Whole genome shotgun sequence of Flavihumibacter petaseus NBRC 106054.</title>
        <authorList>
            <person name="Miyazawa S."/>
            <person name="Hosoyama A."/>
            <person name="Hashimoto M."/>
            <person name="Noguchi M."/>
            <person name="Tsuchikane K."/>
            <person name="Ohji S."/>
            <person name="Yamazoe A."/>
            <person name="Ichikawa N."/>
            <person name="Kimura A."/>
            <person name="Fujita N."/>
        </authorList>
    </citation>
    <scope>NUCLEOTIDE SEQUENCE [LARGE SCALE GENOMIC DNA]</scope>
    <source>
        <strain evidence="8 9">NBRC 106054</strain>
    </source>
</reference>
<dbReference type="InterPro" id="IPR014327">
    <property type="entry name" value="RNA_pol_sigma70_bacteroid"/>
</dbReference>
<evidence type="ECO:0000256" key="3">
    <source>
        <dbReference type="ARBA" id="ARBA00023082"/>
    </source>
</evidence>
<dbReference type="STRING" id="1220578.FPE01S_01_01490"/>
<accession>A0A0E9MTP3</accession>
<sequence length="197" mass="22767">MLPDPSIHKEKEWFHQIAEGDETAFKALFNHYLSRVHRMVFQVVNSEHATKDIVQEVFLQLWLGRDRLTEVDNPAAWIMRIAYNLSFRYLKKQSLQLRVKSVAGNNSDETHNTEESINLSEVNRLIRQAIKELPPQSRRIFEMSRLEGLKPAEIAEALGISIQGVRNTLTRSGKFIKDYLARYGILIPLAILLVLFP</sequence>
<comment type="caution">
    <text evidence="8">The sequence shown here is derived from an EMBL/GenBank/DDBJ whole genome shotgun (WGS) entry which is preliminary data.</text>
</comment>
<dbReference type="RefSeq" id="WP_046367053.1">
    <property type="nucleotide sequence ID" value="NZ_BBWV01000001.1"/>
</dbReference>
<dbReference type="SUPFAM" id="SSF88659">
    <property type="entry name" value="Sigma3 and sigma4 domains of RNA polymerase sigma factors"/>
    <property type="match status" value="1"/>
</dbReference>
<keyword evidence="3" id="KW-0731">Sigma factor</keyword>
<evidence type="ECO:0000259" key="6">
    <source>
        <dbReference type="Pfam" id="PF04542"/>
    </source>
</evidence>
<dbReference type="EMBL" id="BBWV01000001">
    <property type="protein sequence ID" value="GAO41137.1"/>
    <property type="molecule type" value="Genomic_DNA"/>
</dbReference>
<evidence type="ECO:0000256" key="5">
    <source>
        <dbReference type="SAM" id="Phobius"/>
    </source>
</evidence>
<dbReference type="NCBIfam" id="TIGR02985">
    <property type="entry name" value="Sig70_bacteroi1"/>
    <property type="match status" value="1"/>
</dbReference>
<evidence type="ECO:0000256" key="4">
    <source>
        <dbReference type="ARBA" id="ARBA00023163"/>
    </source>
</evidence>
<dbReference type="SUPFAM" id="SSF88946">
    <property type="entry name" value="Sigma2 domain of RNA polymerase sigma factors"/>
    <property type="match status" value="1"/>
</dbReference>
<dbReference type="GO" id="GO:0003677">
    <property type="term" value="F:DNA binding"/>
    <property type="evidence" value="ECO:0007669"/>
    <property type="project" value="InterPro"/>
</dbReference>
<dbReference type="PANTHER" id="PTHR43133:SF46">
    <property type="entry name" value="RNA POLYMERASE SIGMA-70 FACTOR ECF SUBFAMILY"/>
    <property type="match status" value="1"/>
</dbReference>
<evidence type="ECO:0000256" key="1">
    <source>
        <dbReference type="ARBA" id="ARBA00010641"/>
    </source>
</evidence>
<keyword evidence="5" id="KW-0812">Transmembrane</keyword>
<feature type="domain" description="RNA polymerase sigma factor 70 region 4 type 2" evidence="7">
    <location>
        <begin position="124"/>
        <end position="171"/>
    </location>
</feature>
<dbReference type="InterPro" id="IPR036388">
    <property type="entry name" value="WH-like_DNA-bd_sf"/>
</dbReference>
<feature type="domain" description="RNA polymerase sigma-70 region 2" evidence="6">
    <location>
        <begin position="28"/>
        <end position="94"/>
    </location>
</feature>
<dbReference type="Gene3D" id="1.10.10.10">
    <property type="entry name" value="Winged helix-like DNA-binding domain superfamily/Winged helix DNA-binding domain"/>
    <property type="match status" value="1"/>
</dbReference>
<evidence type="ECO:0000259" key="7">
    <source>
        <dbReference type="Pfam" id="PF08281"/>
    </source>
</evidence>
<dbReference type="Pfam" id="PF04542">
    <property type="entry name" value="Sigma70_r2"/>
    <property type="match status" value="1"/>
</dbReference>
<dbReference type="NCBIfam" id="TIGR02937">
    <property type="entry name" value="sigma70-ECF"/>
    <property type="match status" value="1"/>
</dbReference>